<dbReference type="AlphaFoldDB" id="A0A0B8QHT2"/>
<protein>
    <submittedName>
        <fullName evidence="3">Membrane domain of membrane-anchored glycerophosphoryl diester phosphodiesterase</fullName>
    </submittedName>
</protein>
<evidence type="ECO:0000256" key="1">
    <source>
        <dbReference type="SAM" id="Phobius"/>
    </source>
</evidence>
<organism evidence="3 4">
    <name type="scientific">Lactococcus lactis subsp. lactis</name>
    <name type="common">Streptococcus lactis</name>
    <dbReference type="NCBI Taxonomy" id="1360"/>
    <lineage>
        <taxon>Bacteria</taxon>
        <taxon>Bacillati</taxon>
        <taxon>Bacillota</taxon>
        <taxon>Bacilli</taxon>
        <taxon>Lactobacillales</taxon>
        <taxon>Streptococcaceae</taxon>
        <taxon>Lactococcus</taxon>
    </lineage>
</organism>
<dbReference type="PANTHER" id="PTHR46211">
    <property type="entry name" value="GLYCEROPHOSPHORYL DIESTER PHOSPHODIESTERASE"/>
    <property type="match status" value="1"/>
</dbReference>
<feature type="transmembrane region" description="Helical" evidence="1">
    <location>
        <begin position="46"/>
        <end position="68"/>
    </location>
</feature>
<dbReference type="InterPro" id="IPR018476">
    <property type="entry name" value="GlyceroP-diester-Pdiesterase_M"/>
</dbReference>
<dbReference type="EMBL" id="BBSI01000011">
    <property type="protein sequence ID" value="GAM79220.1"/>
    <property type="molecule type" value="Genomic_DNA"/>
</dbReference>
<reference evidence="3 4" key="1">
    <citation type="submission" date="2015-01" db="EMBL/GenBank/DDBJ databases">
        <title>Lactococcus lactis subsp.lactis JCM 5805 whole genome shotgun sequence.</title>
        <authorList>
            <person name="Fujii T."/>
            <person name="Tomita Y."/>
            <person name="Ikushima S."/>
            <person name="Fujiwara D."/>
        </authorList>
    </citation>
    <scope>NUCLEOTIDE SEQUENCE [LARGE SCALE GENOMIC DNA]</scope>
    <source>
        <strain evidence="3 4">JCM 5805</strain>
    </source>
</reference>
<feature type="transmembrane region" description="Helical" evidence="1">
    <location>
        <begin position="293"/>
        <end position="313"/>
    </location>
</feature>
<feature type="transmembrane region" description="Helical" evidence="1">
    <location>
        <begin position="340"/>
        <end position="358"/>
    </location>
</feature>
<feature type="transmembrane region" description="Helical" evidence="1">
    <location>
        <begin position="96"/>
        <end position="116"/>
    </location>
</feature>
<dbReference type="GO" id="GO:0006629">
    <property type="term" value="P:lipid metabolic process"/>
    <property type="evidence" value="ECO:0007669"/>
    <property type="project" value="InterPro"/>
</dbReference>
<dbReference type="InterPro" id="IPR030395">
    <property type="entry name" value="GP_PDE_dom"/>
</dbReference>
<dbReference type="GO" id="GO:0008081">
    <property type="term" value="F:phosphoric diester hydrolase activity"/>
    <property type="evidence" value="ECO:0007669"/>
    <property type="project" value="InterPro"/>
</dbReference>
<dbReference type="InterPro" id="IPR017946">
    <property type="entry name" value="PLC-like_Pdiesterase_TIM-brl"/>
</dbReference>
<feature type="transmembrane region" description="Helical" evidence="1">
    <location>
        <begin position="244"/>
        <end position="273"/>
    </location>
</feature>
<feature type="transmembrane region" description="Helical" evidence="1">
    <location>
        <begin position="154"/>
        <end position="177"/>
    </location>
</feature>
<keyword evidence="1" id="KW-0812">Transmembrane</keyword>
<dbReference type="Pfam" id="PF10110">
    <property type="entry name" value="GPDPase_memb"/>
    <property type="match status" value="1"/>
</dbReference>
<dbReference type="SUPFAM" id="SSF51695">
    <property type="entry name" value="PLC-like phosphodiesterases"/>
    <property type="match status" value="1"/>
</dbReference>
<gene>
    <name evidence="3" type="ORF">JCM5805K_0327</name>
</gene>
<feature type="domain" description="GP-PDE" evidence="2">
    <location>
        <begin position="366"/>
        <end position="594"/>
    </location>
</feature>
<dbReference type="Pfam" id="PF03009">
    <property type="entry name" value="GDPD"/>
    <property type="match status" value="1"/>
</dbReference>
<comment type="caution">
    <text evidence="3">The sequence shown here is derived from an EMBL/GenBank/DDBJ whole genome shotgun (WGS) entry which is preliminary data.</text>
</comment>
<keyword evidence="1" id="KW-1133">Transmembrane helix</keyword>
<dbReference type="Gene3D" id="3.20.20.190">
    <property type="entry name" value="Phosphatidylinositol (PI) phosphodiesterase"/>
    <property type="match status" value="1"/>
</dbReference>
<keyword evidence="1" id="KW-0472">Membrane</keyword>
<sequence length="617" mass="70915">MKIILLFRESVGEFRSMVRKKAKKKKNANWPLGLIFKYFREFSKFWFEYLSIFVGATIVITLVIIPLLESISELIMRVSGIPYVSYNNLGNLLQQHFLGVLGLVVVLFVLIFLVYLQFIVQFQGIRLIQARTFSLKSLFRQVISDLKNVRIQQLVFFVFYFLLIIPFGRYVFSTQLLSKIKIPVFTFEFFFKSWQNMIILFLFYAITFWISTRLILTLPLMILKGQSLKVAIKESLKRTKGVRNFFRLSVYFGLIGLFSIIMQGLLFMGGYFAQDYLDKNSFALVGAVSILDLIWLGSSIISTLSLVMLFSYLMREADLEAFEISEVVKKSPKVRRKYKIIFSTLAVLIFALVSWTYVEGFMDTVPLTISHRGVDEENGVQNTIPAMEATAKSKPDYVEMDIQETKDHQFVVFHDPTLKDLAGIDIPPQKLTLAELTNTVVSENGKKALIPSFDDYLAAAEKVNQKLLVEIKVSPFDSLKMVENFSKKYGARLLKDKAMIHSLDYNALLIEQKINPKIKVSFILPFNLLFPQTKMSAYTMEATTLNSSFVDKAQARKQMVFAWTVNDETDMREQMFNGVDGIITDNLDDLKEVIAEDDDNPSYAQRILRMTSIINIE</sequence>
<evidence type="ECO:0000313" key="3">
    <source>
        <dbReference type="EMBL" id="GAM79220.1"/>
    </source>
</evidence>
<dbReference type="PANTHER" id="PTHR46211:SF8">
    <property type="entry name" value="PHOSPHODIESTERASE"/>
    <property type="match status" value="1"/>
</dbReference>
<proteinExistence type="predicted"/>
<dbReference type="Proteomes" id="UP000031847">
    <property type="component" value="Unassembled WGS sequence"/>
</dbReference>
<evidence type="ECO:0000259" key="2">
    <source>
        <dbReference type="PROSITE" id="PS51704"/>
    </source>
</evidence>
<dbReference type="PROSITE" id="PS51704">
    <property type="entry name" value="GP_PDE"/>
    <property type="match status" value="1"/>
</dbReference>
<dbReference type="CDD" id="cd08579">
    <property type="entry name" value="GDPD_memb_like"/>
    <property type="match status" value="1"/>
</dbReference>
<feature type="transmembrane region" description="Helical" evidence="1">
    <location>
        <begin position="197"/>
        <end position="223"/>
    </location>
</feature>
<name>A0A0B8QHT2_LACLL</name>
<accession>A0A0B8QHT2</accession>
<evidence type="ECO:0000313" key="4">
    <source>
        <dbReference type="Proteomes" id="UP000031847"/>
    </source>
</evidence>